<dbReference type="Proteomes" id="UP001519418">
    <property type="component" value="Unassembled WGS sequence"/>
</dbReference>
<evidence type="ECO:0000313" key="3">
    <source>
        <dbReference type="EMBL" id="MBS9334833.1"/>
    </source>
</evidence>
<reference evidence="3 4" key="1">
    <citation type="submission" date="2020-02" db="EMBL/GenBank/DDBJ databases">
        <title>Fructobacillus sp. isolated from paper mulberry of Taiwan.</title>
        <authorList>
            <person name="Lin S.-T."/>
        </authorList>
    </citation>
    <scope>NUCLEOTIDE SEQUENCE [LARGE SCALE GENOMIC DNA]</scope>
    <source>
        <strain evidence="3 4">M1-10</strain>
    </source>
</reference>
<evidence type="ECO:0000256" key="1">
    <source>
        <dbReference type="PROSITE-ProRule" id="PRU00289"/>
    </source>
</evidence>
<dbReference type="PROSITE" id="PS50901">
    <property type="entry name" value="FTSK"/>
    <property type="match status" value="1"/>
</dbReference>
<dbReference type="Gene3D" id="3.40.50.300">
    <property type="entry name" value="P-loop containing nucleotide triphosphate hydrolases"/>
    <property type="match status" value="1"/>
</dbReference>
<name>A0ABS5QNW9_9LACO</name>
<keyword evidence="4" id="KW-1185">Reference proteome</keyword>
<sequence length="357" mass="40310">MQESYEYIETQLIQSLNLALNIDNETSYNHAFDIQANQDGFWFIPRLPAGFVVDSALYDKIYRISGAILYPNWTLLKQNGAYFVPTHSQDFHTQRALFFPWVEGNAKRLVIDDIDEFTEKWVNNKLPIMENLDINIDKINHIGIAGQSGSGKSTFLIFLLYLLKERGSITICDPKLDSPSRFARKFDIPVIAPVEVQNQNDFVSSVTAMLSQHLDLIHDRQRELYKDPNAKFEHNYIVIDELLALTENVAKNVAGAFQSVISQIALLGRATNVHLILVSQRFDAHALSTATREQLNVLIQIGNINSRTTSFLMPDLDPNGIVVPQGIGSGLIQIIDSEHPYQVLPLLTPSFKTKEVL</sequence>
<protein>
    <submittedName>
        <fullName evidence="3">Cell division protein FtsK</fullName>
    </submittedName>
</protein>
<gene>
    <name evidence="3" type="ORF">G6R27_02120</name>
</gene>
<feature type="domain" description="FtsK" evidence="2">
    <location>
        <begin position="129"/>
        <end position="310"/>
    </location>
</feature>
<dbReference type="CDD" id="cd00267">
    <property type="entry name" value="ABC_ATPase"/>
    <property type="match status" value="1"/>
</dbReference>
<keyword evidence="3" id="KW-0131">Cell cycle</keyword>
<proteinExistence type="predicted"/>
<dbReference type="EMBL" id="JAAMFI010000001">
    <property type="protein sequence ID" value="MBS9334833.1"/>
    <property type="molecule type" value="Genomic_DNA"/>
</dbReference>
<dbReference type="GO" id="GO:0051301">
    <property type="term" value="P:cell division"/>
    <property type="evidence" value="ECO:0007669"/>
    <property type="project" value="UniProtKB-KW"/>
</dbReference>
<dbReference type="InterPro" id="IPR002543">
    <property type="entry name" value="FtsK_dom"/>
</dbReference>
<dbReference type="RefSeq" id="WP_213819433.1">
    <property type="nucleotide sequence ID" value="NZ_JAAMFI010000001.1"/>
</dbReference>
<organism evidence="3 4">
    <name type="scientific">Fructobacillus papyriferae</name>
    <dbReference type="NCBI Taxonomy" id="2713171"/>
    <lineage>
        <taxon>Bacteria</taxon>
        <taxon>Bacillati</taxon>
        <taxon>Bacillota</taxon>
        <taxon>Bacilli</taxon>
        <taxon>Lactobacillales</taxon>
        <taxon>Lactobacillaceae</taxon>
        <taxon>Fructobacillus</taxon>
    </lineage>
</organism>
<dbReference type="SUPFAM" id="SSF52540">
    <property type="entry name" value="P-loop containing nucleoside triphosphate hydrolases"/>
    <property type="match status" value="1"/>
</dbReference>
<keyword evidence="1" id="KW-0067">ATP-binding</keyword>
<dbReference type="InterPro" id="IPR003593">
    <property type="entry name" value="AAA+_ATPase"/>
</dbReference>
<evidence type="ECO:0000313" key="4">
    <source>
        <dbReference type="Proteomes" id="UP001519418"/>
    </source>
</evidence>
<feature type="binding site" evidence="1">
    <location>
        <begin position="146"/>
        <end position="153"/>
    </location>
    <ligand>
        <name>ATP</name>
        <dbReference type="ChEBI" id="CHEBI:30616"/>
    </ligand>
</feature>
<dbReference type="InterPro" id="IPR027417">
    <property type="entry name" value="P-loop_NTPase"/>
</dbReference>
<accession>A0ABS5QNW9</accession>
<evidence type="ECO:0000259" key="2">
    <source>
        <dbReference type="PROSITE" id="PS50901"/>
    </source>
</evidence>
<keyword evidence="3" id="KW-0132">Cell division</keyword>
<comment type="caution">
    <text evidence="3">The sequence shown here is derived from an EMBL/GenBank/DDBJ whole genome shotgun (WGS) entry which is preliminary data.</text>
</comment>
<dbReference type="SMART" id="SM00382">
    <property type="entry name" value="AAA"/>
    <property type="match status" value="1"/>
</dbReference>
<keyword evidence="1" id="KW-0547">Nucleotide-binding</keyword>